<reference evidence="10" key="1">
    <citation type="journal article" date="2019" name="Int. J. Syst. Evol. Microbiol.">
        <title>The Global Catalogue of Microorganisms (GCM) 10K type strain sequencing project: providing services to taxonomists for standard genome sequencing and annotation.</title>
        <authorList>
            <consortium name="The Broad Institute Genomics Platform"/>
            <consortium name="The Broad Institute Genome Sequencing Center for Infectious Disease"/>
            <person name="Wu L."/>
            <person name="Ma J."/>
        </authorList>
    </citation>
    <scope>NUCLEOTIDE SEQUENCE [LARGE SCALE GENOMIC DNA]</scope>
    <source>
        <strain evidence="10">JCM 17441</strain>
    </source>
</reference>
<feature type="transmembrane region" description="Helical" evidence="7">
    <location>
        <begin position="405"/>
        <end position="424"/>
    </location>
</feature>
<keyword evidence="10" id="KW-1185">Reference proteome</keyword>
<feature type="transmembrane region" description="Helical" evidence="7">
    <location>
        <begin position="151"/>
        <end position="171"/>
    </location>
</feature>
<dbReference type="Pfam" id="PF08817">
    <property type="entry name" value="YukD"/>
    <property type="match status" value="1"/>
</dbReference>
<evidence type="ECO:0000256" key="6">
    <source>
        <dbReference type="ARBA" id="ARBA00023136"/>
    </source>
</evidence>
<comment type="similarity">
    <text evidence="2">Belongs to the EccD/Snm4 family.</text>
</comment>
<evidence type="ECO:0000313" key="10">
    <source>
        <dbReference type="Proteomes" id="UP001500620"/>
    </source>
</evidence>
<comment type="caution">
    <text evidence="9">The sequence shown here is derived from an EMBL/GenBank/DDBJ whole genome shotgun (WGS) entry which is preliminary data.</text>
</comment>
<dbReference type="EMBL" id="BAABAT010000014">
    <property type="protein sequence ID" value="GAA4252772.1"/>
    <property type="molecule type" value="Genomic_DNA"/>
</dbReference>
<evidence type="ECO:0000256" key="1">
    <source>
        <dbReference type="ARBA" id="ARBA00004651"/>
    </source>
</evidence>
<feature type="transmembrane region" description="Helical" evidence="7">
    <location>
        <begin position="212"/>
        <end position="232"/>
    </location>
</feature>
<accession>A0ABP8DD11</accession>
<feature type="transmembrane region" description="Helical" evidence="7">
    <location>
        <begin position="347"/>
        <end position="364"/>
    </location>
</feature>
<organism evidence="9 10">
    <name type="scientific">Dactylosporangium darangshiense</name>
    <dbReference type="NCBI Taxonomy" id="579108"/>
    <lineage>
        <taxon>Bacteria</taxon>
        <taxon>Bacillati</taxon>
        <taxon>Actinomycetota</taxon>
        <taxon>Actinomycetes</taxon>
        <taxon>Micromonosporales</taxon>
        <taxon>Micromonosporaceae</taxon>
        <taxon>Dactylosporangium</taxon>
    </lineage>
</organism>
<dbReference type="Pfam" id="PF19053">
    <property type="entry name" value="EccD"/>
    <property type="match status" value="1"/>
</dbReference>
<proteinExistence type="inferred from homology"/>
<gene>
    <name evidence="9" type="primary">eccD_2</name>
    <name evidence="9" type="ORF">GCM10022255_050930</name>
</gene>
<feature type="transmembrane region" description="Helical" evidence="7">
    <location>
        <begin position="324"/>
        <end position="341"/>
    </location>
</feature>
<feature type="transmembrane region" description="Helical" evidence="7">
    <location>
        <begin position="436"/>
        <end position="459"/>
    </location>
</feature>
<feature type="domain" description="EccD-like transmembrane" evidence="8">
    <location>
        <begin position="123"/>
        <end position="465"/>
    </location>
</feature>
<feature type="transmembrane region" description="Helical" evidence="7">
    <location>
        <begin position="266"/>
        <end position="284"/>
    </location>
</feature>
<evidence type="ECO:0000256" key="4">
    <source>
        <dbReference type="ARBA" id="ARBA00022692"/>
    </source>
</evidence>
<name>A0ABP8DD11_9ACTN</name>
<sequence length="470" mass="47079">MELVTAPVGVGLTRVTVSTPHRRVDVALPDHILVADLLPHLLRHAGVEIADAGEAHGGWTLRRTSGGELDADSDLASQSVRDGELLHLAPRRLNWPEPAYDDVVEVIASSARRTGRSWGGAATRRFGLAAVGAILVLGAVLLAIAGSPWLLPGGIGLGAAGVLVLSGVFLARVGGDAVAGAVVAGYALLYAALGGALVTAPSGQAAGHLDSAQVVAGGAALILASAIAMVGVAALARIFVAGLGVGLGGVAGGLICLAGASAGSSAAIVLTLTLGLLPAQPLLASSMGRIPLPALPQRPEEILEDAPLPERAGVFAAVSRATELLTGGLVATAVVGVLAGVVLLSDAGVGGIVLALVGTAALLLRGRLFPTAAQRLPLLIGAVIILTVAGFGWMRHTDPGSGRVLLLAVVLVVAAVVLSATLRYSRRSPSPYLGRIADVLDVLTLMSLIPLACWVLGVFQTVQGMFSSVG</sequence>
<evidence type="ECO:0000256" key="2">
    <source>
        <dbReference type="ARBA" id="ARBA00006162"/>
    </source>
</evidence>
<feature type="transmembrane region" description="Helical" evidence="7">
    <location>
        <begin position="126"/>
        <end position="145"/>
    </location>
</feature>
<dbReference type="Proteomes" id="UP001500620">
    <property type="component" value="Unassembled WGS sequence"/>
</dbReference>
<evidence type="ECO:0000313" key="9">
    <source>
        <dbReference type="EMBL" id="GAA4252772.1"/>
    </source>
</evidence>
<dbReference type="InterPro" id="IPR044049">
    <property type="entry name" value="EccD_transm"/>
</dbReference>
<dbReference type="NCBIfam" id="TIGR03920">
    <property type="entry name" value="T7SS_EccD"/>
    <property type="match status" value="1"/>
</dbReference>
<dbReference type="PIRSF" id="PIRSF017804">
    <property type="entry name" value="Secretion_EccD1"/>
    <property type="match status" value="1"/>
</dbReference>
<comment type="subcellular location">
    <subcellularLocation>
        <location evidence="1">Cell membrane</location>
        <topology evidence="1">Multi-pass membrane protein</topology>
    </subcellularLocation>
</comment>
<evidence type="ECO:0000256" key="5">
    <source>
        <dbReference type="ARBA" id="ARBA00022989"/>
    </source>
</evidence>
<keyword evidence="4 7" id="KW-0812">Transmembrane</keyword>
<protein>
    <submittedName>
        <fullName evidence="9">Type VII secretion integral membrane protein EccD</fullName>
    </submittedName>
</protein>
<keyword evidence="5 7" id="KW-1133">Transmembrane helix</keyword>
<feature type="transmembrane region" description="Helical" evidence="7">
    <location>
        <begin position="239"/>
        <end position="260"/>
    </location>
</feature>
<evidence type="ECO:0000256" key="7">
    <source>
        <dbReference type="SAM" id="Phobius"/>
    </source>
</evidence>
<dbReference type="InterPro" id="IPR006707">
    <property type="entry name" value="T7SS_EccD"/>
</dbReference>
<dbReference type="InterPro" id="IPR024962">
    <property type="entry name" value="YukD-like"/>
</dbReference>
<dbReference type="Gene3D" id="3.10.20.90">
    <property type="entry name" value="Phosphatidylinositol 3-kinase Catalytic Subunit, Chain A, domain 1"/>
    <property type="match status" value="1"/>
</dbReference>
<feature type="transmembrane region" description="Helical" evidence="7">
    <location>
        <begin position="376"/>
        <end position="393"/>
    </location>
</feature>
<keyword evidence="3" id="KW-1003">Cell membrane</keyword>
<keyword evidence="6 7" id="KW-0472">Membrane</keyword>
<evidence type="ECO:0000259" key="8">
    <source>
        <dbReference type="Pfam" id="PF19053"/>
    </source>
</evidence>
<feature type="transmembrane region" description="Helical" evidence="7">
    <location>
        <begin position="178"/>
        <end position="200"/>
    </location>
</feature>
<evidence type="ECO:0000256" key="3">
    <source>
        <dbReference type="ARBA" id="ARBA00022475"/>
    </source>
</evidence>